<evidence type="ECO:0000313" key="3">
    <source>
        <dbReference type="Proteomes" id="UP000242474"/>
    </source>
</evidence>
<sequence>PRLVTILFGSNDAQYFGLKCHVPLDEFKTNIIDIVNIFKSPESEFYSPDTKIILITPPPVGDKLYALKFALDGKTVDRRNETSKPYAEAVREVAKELSVPCVDLWTAIQIEVNAKQSNGIQSEFDGYEDYLSDGLHLNNNGNNMLFKLLMESITISFPELIPESMPFIIPSFRNFADSEELVRMLDSQ</sequence>
<keyword evidence="2" id="KW-0378">Hydrolase</keyword>
<accession>A0A2G5B2B5</accession>
<dbReference type="EMBL" id="KZ303546">
    <property type="protein sequence ID" value="PIA13162.1"/>
    <property type="molecule type" value="Genomic_DNA"/>
</dbReference>
<dbReference type="GO" id="GO:0016787">
    <property type="term" value="F:hydrolase activity"/>
    <property type="evidence" value="ECO:0007669"/>
    <property type="project" value="UniProtKB-KW"/>
</dbReference>
<dbReference type="OrthoDB" id="671439at2759"/>
<dbReference type="InterPro" id="IPR036514">
    <property type="entry name" value="SGNH_hydro_sf"/>
</dbReference>
<protein>
    <submittedName>
        <fullName evidence="2">SGNH hydrolase</fullName>
    </submittedName>
</protein>
<proteinExistence type="predicted"/>
<dbReference type="InterPro" id="IPR045136">
    <property type="entry name" value="Iah1-like"/>
</dbReference>
<dbReference type="InterPro" id="IPR013830">
    <property type="entry name" value="SGNH_hydro"/>
</dbReference>
<feature type="non-terminal residue" evidence="2">
    <location>
        <position position="1"/>
    </location>
</feature>
<dbReference type="SUPFAM" id="SSF52266">
    <property type="entry name" value="SGNH hydrolase"/>
    <property type="match status" value="1"/>
</dbReference>
<organism evidence="2 3">
    <name type="scientific">Coemansia reversa (strain ATCC 12441 / NRRL 1564)</name>
    <dbReference type="NCBI Taxonomy" id="763665"/>
    <lineage>
        <taxon>Eukaryota</taxon>
        <taxon>Fungi</taxon>
        <taxon>Fungi incertae sedis</taxon>
        <taxon>Zoopagomycota</taxon>
        <taxon>Kickxellomycotina</taxon>
        <taxon>Kickxellomycetes</taxon>
        <taxon>Kickxellales</taxon>
        <taxon>Kickxellaceae</taxon>
        <taxon>Coemansia</taxon>
    </lineage>
</organism>
<evidence type="ECO:0000259" key="1">
    <source>
        <dbReference type="Pfam" id="PF13472"/>
    </source>
</evidence>
<feature type="domain" description="SGNH hydrolase-type esterase" evidence="1">
    <location>
        <begin position="1"/>
        <end position="142"/>
    </location>
</feature>
<reference evidence="2 3" key="1">
    <citation type="journal article" date="2015" name="Genome Biol. Evol.">
        <title>Phylogenomic analyses indicate that early fungi evolved digesting cell walls of algal ancestors of land plants.</title>
        <authorList>
            <person name="Chang Y."/>
            <person name="Wang S."/>
            <person name="Sekimoto S."/>
            <person name="Aerts A.L."/>
            <person name="Choi C."/>
            <person name="Clum A."/>
            <person name="LaButti K.M."/>
            <person name="Lindquist E.A."/>
            <person name="Yee Ngan C."/>
            <person name="Ohm R.A."/>
            <person name="Salamov A.A."/>
            <person name="Grigoriev I.V."/>
            <person name="Spatafora J.W."/>
            <person name="Berbee M.L."/>
        </authorList>
    </citation>
    <scope>NUCLEOTIDE SEQUENCE [LARGE SCALE GENOMIC DNA]</scope>
    <source>
        <strain evidence="2 3">NRRL 1564</strain>
    </source>
</reference>
<dbReference type="Pfam" id="PF13472">
    <property type="entry name" value="Lipase_GDSL_2"/>
    <property type="match status" value="1"/>
</dbReference>
<gene>
    <name evidence="2" type="ORF">COEREDRAFT_83680</name>
</gene>
<keyword evidence="3" id="KW-1185">Reference proteome</keyword>
<dbReference type="PANTHER" id="PTHR14209">
    <property type="entry name" value="ISOAMYL ACETATE-HYDROLYZING ESTERASE 1"/>
    <property type="match status" value="1"/>
</dbReference>
<evidence type="ECO:0000313" key="2">
    <source>
        <dbReference type="EMBL" id="PIA13162.1"/>
    </source>
</evidence>
<dbReference type="STRING" id="763665.A0A2G5B2B5"/>
<dbReference type="Gene3D" id="3.40.50.1110">
    <property type="entry name" value="SGNH hydrolase"/>
    <property type="match status" value="1"/>
</dbReference>
<dbReference type="AlphaFoldDB" id="A0A2G5B2B5"/>
<dbReference type="Proteomes" id="UP000242474">
    <property type="component" value="Unassembled WGS sequence"/>
</dbReference>
<name>A0A2G5B2B5_COERN</name>
<dbReference type="PANTHER" id="PTHR14209:SF19">
    <property type="entry name" value="ISOAMYL ACETATE-HYDROLYZING ESTERASE 1 HOMOLOG"/>
    <property type="match status" value="1"/>
</dbReference>